<dbReference type="EMBL" id="VIGC01000022">
    <property type="protein sequence ID" value="TQE94560.1"/>
    <property type="molecule type" value="Genomic_DNA"/>
</dbReference>
<proteinExistence type="predicted"/>
<gene>
    <name evidence="2" type="ORF">FKZ61_15860</name>
</gene>
<feature type="transmembrane region" description="Helical" evidence="1">
    <location>
        <begin position="21"/>
        <end position="38"/>
    </location>
</feature>
<evidence type="ECO:0000313" key="3">
    <source>
        <dbReference type="Proteomes" id="UP000317371"/>
    </source>
</evidence>
<evidence type="ECO:0000256" key="1">
    <source>
        <dbReference type="SAM" id="Phobius"/>
    </source>
</evidence>
<dbReference type="InParanoid" id="A0A540VCR6"/>
<protein>
    <submittedName>
        <fullName evidence="2">DUF4386 domain-containing protein</fullName>
    </submittedName>
</protein>
<feature type="transmembrane region" description="Helical" evidence="1">
    <location>
        <begin position="64"/>
        <end position="87"/>
    </location>
</feature>
<keyword evidence="1" id="KW-0472">Membrane</keyword>
<accession>A0A540VCR6</accession>
<keyword evidence="3" id="KW-1185">Reference proteome</keyword>
<dbReference type="Proteomes" id="UP000317371">
    <property type="component" value="Unassembled WGS sequence"/>
</dbReference>
<dbReference type="InterPro" id="IPR025495">
    <property type="entry name" value="DUF4386"/>
</dbReference>
<feature type="transmembrane region" description="Helical" evidence="1">
    <location>
        <begin position="99"/>
        <end position="123"/>
    </location>
</feature>
<dbReference type="RefSeq" id="WP_141611131.1">
    <property type="nucleotide sequence ID" value="NZ_VIGC02000022.1"/>
</dbReference>
<sequence>MTDQTRSIADISPGKAARVAGVLYLVITVAAIVAHMYVPTRLIVPGDAAATVANIASSGSLFRAAIGGEFVVLLSEIVLSVILYSLFRTVNRTISLTAAVSRLTMTAIHGINLLNYFFVLLLIGEPDYVAVFTKAQVDALVSLFLEAHSYGFTIGIAFLTIHVFALGYLIVKSGYVPRVLGVFFIVAGFGYLFDSFALLFLANYETTPVYFALPIALAEIAFPLWLLVKGVNVQAQAKGLSLASPQVEGSGV</sequence>
<dbReference type="AlphaFoldDB" id="A0A540VCR6"/>
<evidence type="ECO:0000313" key="2">
    <source>
        <dbReference type="EMBL" id="TQE94560.1"/>
    </source>
</evidence>
<name>A0A540VCR6_9CHLR</name>
<keyword evidence="1" id="KW-1133">Transmembrane helix</keyword>
<comment type="caution">
    <text evidence="2">The sequence shown here is derived from an EMBL/GenBank/DDBJ whole genome shotgun (WGS) entry which is preliminary data.</text>
</comment>
<reference evidence="2 3" key="1">
    <citation type="submission" date="2019-06" db="EMBL/GenBank/DDBJ databases">
        <title>Genome sequence of Litorilinea aerophila BAA-2444.</title>
        <authorList>
            <person name="Maclea K.S."/>
            <person name="Maurais E.G."/>
            <person name="Iannazzi L.C."/>
        </authorList>
    </citation>
    <scope>NUCLEOTIDE SEQUENCE [LARGE SCALE GENOMIC DNA]</scope>
    <source>
        <strain evidence="2 3">ATCC BAA-2444</strain>
    </source>
</reference>
<feature type="transmembrane region" description="Helical" evidence="1">
    <location>
        <begin position="208"/>
        <end position="228"/>
    </location>
</feature>
<dbReference type="Pfam" id="PF14329">
    <property type="entry name" value="DUF4386"/>
    <property type="match status" value="1"/>
</dbReference>
<organism evidence="2 3">
    <name type="scientific">Litorilinea aerophila</name>
    <dbReference type="NCBI Taxonomy" id="1204385"/>
    <lineage>
        <taxon>Bacteria</taxon>
        <taxon>Bacillati</taxon>
        <taxon>Chloroflexota</taxon>
        <taxon>Caldilineae</taxon>
        <taxon>Caldilineales</taxon>
        <taxon>Caldilineaceae</taxon>
        <taxon>Litorilinea</taxon>
    </lineage>
</organism>
<feature type="transmembrane region" description="Helical" evidence="1">
    <location>
        <begin position="150"/>
        <end position="170"/>
    </location>
</feature>
<feature type="transmembrane region" description="Helical" evidence="1">
    <location>
        <begin position="182"/>
        <end position="202"/>
    </location>
</feature>
<keyword evidence="1" id="KW-0812">Transmembrane</keyword>
<dbReference type="OrthoDB" id="7060422at2"/>